<dbReference type="PANTHER" id="PTHR46060:SF1">
    <property type="entry name" value="MARINER MOS1 TRANSPOSASE-LIKE PROTEIN"/>
    <property type="match status" value="1"/>
</dbReference>
<dbReference type="AlphaFoldDB" id="A0A818XIL9"/>
<organism evidence="1 3">
    <name type="scientific">Rotaria socialis</name>
    <dbReference type="NCBI Taxonomy" id="392032"/>
    <lineage>
        <taxon>Eukaryota</taxon>
        <taxon>Metazoa</taxon>
        <taxon>Spiralia</taxon>
        <taxon>Gnathifera</taxon>
        <taxon>Rotifera</taxon>
        <taxon>Eurotatoria</taxon>
        <taxon>Bdelloidea</taxon>
        <taxon>Philodinida</taxon>
        <taxon>Philodinidae</taxon>
        <taxon>Rotaria</taxon>
    </lineage>
</organism>
<name>A0A818XIL9_9BILA</name>
<sequence>MGAACYRSPWNHDVRNALNIRPTLIYDELRTVFGDEARSFSTVTRWSQWFREGREEIEDEAQPGTPVIETTYENIEQVRSIINDDPYITVEELQTQSDLSHGTIQRIISDYLNLRKMIARYIYPNT</sequence>
<dbReference type="EMBL" id="CAJOBS010004566">
    <property type="protein sequence ID" value="CAF4883786.1"/>
    <property type="molecule type" value="Genomic_DNA"/>
</dbReference>
<reference evidence="1" key="1">
    <citation type="submission" date="2021-02" db="EMBL/GenBank/DDBJ databases">
        <authorList>
            <person name="Nowell W R."/>
        </authorList>
    </citation>
    <scope>NUCLEOTIDE SEQUENCE</scope>
</reference>
<dbReference type="Proteomes" id="UP000663865">
    <property type="component" value="Unassembled WGS sequence"/>
</dbReference>
<accession>A0A818XIL9</accession>
<evidence type="ECO:0008006" key="4">
    <source>
        <dbReference type="Google" id="ProtNLM"/>
    </source>
</evidence>
<evidence type="ECO:0000313" key="1">
    <source>
        <dbReference type="EMBL" id="CAF3740202.1"/>
    </source>
</evidence>
<dbReference type="Proteomes" id="UP000663838">
    <property type="component" value="Unassembled WGS sequence"/>
</dbReference>
<dbReference type="PANTHER" id="PTHR46060">
    <property type="entry name" value="MARINER MOS1 TRANSPOSASE-LIKE PROTEIN"/>
    <property type="match status" value="1"/>
</dbReference>
<gene>
    <name evidence="1" type="ORF">KIK155_LOCUS29100</name>
    <name evidence="2" type="ORF">TOA249_LOCUS29461</name>
</gene>
<proteinExistence type="predicted"/>
<evidence type="ECO:0000313" key="2">
    <source>
        <dbReference type="EMBL" id="CAF4883786.1"/>
    </source>
</evidence>
<dbReference type="InterPro" id="IPR052709">
    <property type="entry name" value="Transposase-MT_Hybrid"/>
</dbReference>
<comment type="caution">
    <text evidence="1">The sequence shown here is derived from an EMBL/GenBank/DDBJ whole genome shotgun (WGS) entry which is preliminary data.</text>
</comment>
<dbReference type="EMBL" id="CAJNYV010005355">
    <property type="protein sequence ID" value="CAF3740202.1"/>
    <property type="molecule type" value="Genomic_DNA"/>
</dbReference>
<protein>
    <recommendedName>
        <fullName evidence="4">Transposase</fullName>
    </recommendedName>
</protein>
<evidence type="ECO:0000313" key="3">
    <source>
        <dbReference type="Proteomes" id="UP000663865"/>
    </source>
</evidence>